<sequence>MISDETDLAREASHLQRCWEAAYAAFSGYSAPEILNASQLRDPEKISRDLRSASMPELSGNALGGYAMWAITTVGGVEEYKHYLPRILQHSLLTPSEPGFDPLIILSKLEYTDWYRWPASECFAIENVYSASWHWARLQHPDEFDAMNWFVCAIRLEKDINSVLESWLTNLTPNSALQFTEVINRSDSLPYGEASWEDLDLATRRTIASWLCDDALQTAITEIVDNVADRDMWRIDSVEATLANLGTKAWR</sequence>
<dbReference type="AlphaFoldDB" id="A0AA87U247"/>
<dbReference type="EMBL" id="BAYX01000001">
    <property type="protein sequence ID" value="GAJ90942.1"/>
    <property type="molecule type" value="Genomic_DNA"/>
</dbReference>
<proteinExistence type="predicted"/>
<reference evidence="1 2" key="1">
    <citation type="submission" date="2014-05" db="EMBL/GenBank/DDBJ databases">
        <title>Whole genome shotgun sequence of Rhizobium rhizogenes NBRC 13257.</title>
        <authorList>
            <person name="Katano-Makiyama Y."/>
            <person name="Hosoyama A."/>
            <person name="Hashimoto M."/>
            <person name="Hosoyama Y."/>
            <person name="Noguchi M."/>
            <person name="Tsuchikane K."/>
            <person name="Kimura A."/>
            <person name="Ohji S."/>
            <person name="Ichikawa N."/>
            <person name="Yamazoe A."/>
            <person name="Fujita N."/>
        </authorList>
    </citation>
    <scope>NUCLEOTIDE SEQUENCE [LARGE SCALE GENOMIC DNA]</scope>
    <source>
        <strain evidence="1 2">NBRC 13257</strain>
    </source>
</reference>
<name>A0AA87U247_RHIRH</name>
<protein>
    <submittedName>
        <fullName evidence="1">Uncharacterized protein</fullName>
    </submittedName>
</protein>
<dbReference type="Proteomes" id="UP000026941">
    <property type="component" value="Unassembled WGS sequence"/>
</dbReference>
<evidence type="ECO:0000313" key="2">
    <source>
        <dbReference type="Proteomes" id="UP000026941"/>
    </source>
</evidence>
<accession>A0AA87U247</accession>
<evidence type="ECO:0000313" key="1">
    <source>
        <dbReference type="EMBL" id="GAJ90942.1"/>
    </source>
</evidence>
<dbReference type="RefSeq" id="WP_131597794.1">
    <property type="nucleotide sequence ID" value="NZ_BAYX01000001.1"/>
</dbReference>
<organism evidence="1 2">
    <name type="scientific">Rhizobium rhizogenes NBRC 13257</name>
    <dbReference type="NCBI Taxonomy" id="1220581"/>
    <lineage>
        <taxon>Bacteria</taxon>
        <taxon>Pseudomonadati</taxon>
        <taxon>Pseudomonadota</taxon>
        <taxon>Alphaproteobacteria</taxon>
        <taxon>Hyphomicrobiales</taxon>
        <taxon>Rhizobiaceae</taxon>
        <taxon>Rhizobium/Agrobacterium group</taxon>
        <taxon>Rhizobium</taxon>
    </lineage>
</organism>
<gene>
    <name evidence="1" type="ORF">RRH01S_01_04090</name>
</gene>
<comment type="caution">
    <text evidence="1">The sequence shown here is derived from an EMBL/GenBank/DDBJ whole genome shotgun (WGS) entry which is preliminary data.</text>
</comment>